<name>A0ABY9KWX1_9BACI</name>
<protein>
    <submittedName>
        <fullName evidence="2">Pyridoxamine 5'-phosphate oxidase family protein</fullName>
    </submittedName>
</protein>
<dbReference type="RefSeq" id="WP_348028864.1">
    <property type="nucleotide sequence ID" value="NZ_CP129113.1"/>
</dbReference>
<dbReference type="PANTHER" id="PTHR34818">
    <property type="entry name" value="PROTEIN BLI-3"/>
    <property type="match status" value="1"/>
</dbReference>
<evidence type="ECO:0000313" key="3">
    <source>
        <dbReference type="Proteomes" id="UP001180087"/>
    </source>
</evidence>
<dbReference type="PANTHER" id="PTHR34818:SF1">
    <property type="entry name" value="PROTEIN BLI-3"/>
    <property type="match status" value="1"/>
</dbReference>
<dbReference type="Pfam" id="PF01243">
    <property type="entry name" value="PNPOx_N"/>
    <property type="match status" value="1"/>
</dbReference>
<dbReference type="InterPro" id="IPR012349">
    <property type="entry name" value="Split_barrel_FMN-bd"/>
</dbReference>
<dbReference type="InterPro" id="IPR052917">
    <property type="entry name" value="Stress-Dev_Protein"/>
</dbReference>
<organism evidence="2 3">
    <name type="scientific">Aciduricibacillus chroicocephali</name>
    <dbReference type="NCBI Taxonomy" id="3054939"/>
    <lineage>
        <taxon>Bacteria</taxon>
        <taxon>Bacillati</taxon>
        <taxon>Bacillota</taxon>
        <taxon>Bacilli</taxon>
        <taxon>Bacillales</taxon>
        <taxon>Bacillaceae</taxon>
        <taxon>Aciduricibacillus</taxon>
    </lineage>
</organism>
<dbReference type="InterPro" id="IPR011576">
    <property type="entry name" value="Pyridox_Oxase_N"/>
</dbReference>
<proteinExistence type="predicted"/>
<sequence length="140" mass="16360">MDKKEVKKAVENILENSYVGTMSTISNDKPNARYMTFFHDDLKLYTITSKETHKVDELEKNPYTHVLLGYDGEGFGDDYVEYEGKVKQSDNQKLIDKLWNDKMGYWFNGPDDERILILEIEPLHVRLLNKKGQPSQEIDL</sequence>
<dbReference type="Gene3D" id="2.30.110.10">
    <property type="entry name" value="Electron Transport, Fmn-binding Protein, Chain A"/>
    <property type="match status" value="1"/>
</dbReference>
<evidence type="ECO:0000259" key="1">
    <source>
        <dbReference type="Pfam" id="PF01243"/>
    </source>
</evidence>
<evidence type="ECO:0000313" key="2">
    <source>
        <dbReference type="EMBL" id="WLV25129.1"/>
    </source>
</evidence>
<dbReference type="EMBL" id="CP129113">
    <property type="protein sequence ID" value="WLV25129.1"/>
    <property type="molecule type" value="Genomic_DNA"/>
</dbReference>
<dbReference type="SUPFAM" id="SSF50475">
    <property type="entry name" value="FMN-binding split barrel"/>
    <property type="match status" value="1"/>
</dbReference>
<dbReference type="Proteomes" id="UP001180087">
    <property type="component" value="Chromosome"/>
</dbReference>
<gene>
    <name evidence="2" type="ORF">QR721_02485</name>
</gene>
<accession>A0ABY9KWX1</accession>
<feature type="domain" description="Pyridoxamine 5'-phosphate oxidase N-terminal" evidence="1">
    <location>
        <begin position="7"/>
        <end position="128"/>
    </location>
</feature>
<keyword evidence="3" id="KW-1185">Reference proteome</keyword>
<reference evidence="2" key="1">
    <citation type="submission" date="2023-06" db="EMBL/GenBank/DDBJ databases">
        <title>A Treasure from Seagulls: Isolation and Description of Aciduricobacillus qingdaonensis gen. nov., sp. nov., a Rare Obligately Uric Acid-utilizing Member in the Family Bacillaceae.</title>
        <authorList>
            <person name="Liu W."/>
            <person name="Wang B."/>
        </authorList>
    </citation>
    <scope>NUCLEOTIDE SEQUENCE</scope>
    <source>
        <strain evidence="2">44XB</strain>
    </source>
</reference>